<evidence type="ECO:0000256" key="1">
    <source>
        <dbReference type="SAM" id="Phobius"/>
    </source>
</evidence>
<keyword evidence="1" id="KW-0472">Membrane</keyword>
<protein>
    <recommendedName>
        <fullName evidence="4">DUF378 domain-containing protein</fullName>
    </recommendedName>
</protein>
<dbReference type="EMBL" id="MHVJ01000015">
    <property type="protein sequence ID" value="OHA91015.1"/>
    <property type="molecule type" value="Genomic_DNA"/>
</dbReference>
<comment type="caution">
    <text evidence="2">The sequence shown here is derived from an EMBL/GenBank/DDBJ whole genome shotgun (WGS) entry which is preliminary data.</text>
</comment>
<accession>A0A1G2T165</accession>
<evidence type="ECO:0008006" key="4">
    <source>
        <dbReference type="Google" id="ProtNLM"/>
    </source>
</evidence>
<dbReference type="Pfam" id="PF04070">
    <property type="entry name" value="DUF378"/>
    <property type="match status" value="1"/>
</dbReference>
<feature type="transmembrane region" description="Helical" evidence="1">
    <location>
        <begin position="30"/>
        <end position="50"/>
    </location>
</feature>
<keyword evidence="1" id="KW-1133">Transmembrane helix</keyword>
<dbReference type="Proteomes" id="UP000178612">
    <property type="component" value="Unassembled WGS sequence"/>
</dbReference>
<organism evidence="2 3">
    <name type="scientific">Candidatus Zambryskibacteria bacterium RIFCSPHIGHO2_01_FULL_49_18</name>
    <dbReference type="NCBI Taxonomy" id="1802740"/>
    <lineage>
        <taxon>Bacteria</taxon>
        <taxon>Candidatus Zambryskiibacteriota</taxon>
    </lineage>
</organism>
<proteinExistence type="predicted"/>
<sequence>MHKITFILLIIGGLNWGLEAFGYGLGNYLPAGLMTIVYVLVGLSALYEIFSHKGMCKACGQGAM</sequence>
<name>A0A1G2T165_9BACT</name>
<dbReference type="AlphaFoldDB" id="A0A1G2T165"/>
<evidence type="ECO:0000313" key="3">
    <source>
        <dbReference type="Proteomes" id="UP000178612"/>
    </source>
</evidence>
<gene>
    <name evidence="2" type="ORF">A2758_01330</name>
</gene>
<dbReference type="InterPro" id="IPR007211">
    <property type="entry name" value="DUF378"/>
</dbReference>
<evidence type="ECO:0000313" key="2">
    <source>
        <dbReference type="EMBL" id="OHA91015.1"/>
    </source>
</evidence>
<reference evidence="2 3" key="1">
    <citation type="journal article" date="2016" name="Nat. Commun.">
        <title>Thousands of microbial genomes shed light on interconnected biogeochemical processes in an aquifer system.</title>
        <authorList>
            <person name="Anantharaman K."/>
            <person name="Brown C.T."/>
            <person name="Hug L.A."/>
            <person name="Sharon I."/>
            <person name="Castelle C.J."/>
            <person name="Probst A.J."/>
            <person name="Thomas B.C."/>
            <person name="Singh A."/>
            <person name="Wilkins M.J."/>
            <person name="Karaoz U."/>
            <person name="Brodie E.L."/>
            <person name="Williams K.H."/>
            <person name="Hubbard S.S."/>
            <person name="Banfield J.F."/>
        </authorList>
    </citation>
    <scope>NUCLEOTIDE SEQUENCE [LARGE SCALE GENOMIC DNA]</scope>
</reference>
<keyword evidence="1" id="KW-0812">Transmembrane</keyword>